<accession>A0A9W7AFQ9</accession>
<dbReference type="Gene3D" id="3.90.1170.40">
    <property type="entry name" value="Molybdopterin biosynthesis MoaE subunit"/>
    <property type="match status" value="1"/>
</dbReference>
<dbReference type="GO" id="GO:0006777">
    <property type="term" value="P:Mo-molybdopterin cofactor biosynthetic process"/>
    <property type="evidence" value="ECO:0007669"/>
    <property type="project" value="InterPro"/>
</dbReference>
<feature type="compositionally biased region" description="Pro residues" evidence="1">
    <location>
        <begin position="1"/>
        <end position="31"/>
    </location>
</feature>
<evidence type="ECO:0000313" key="2">
    <source>
        <dbReference type="EMBL" id="GMH68572.1"/>
    </source>
</evidence>
<dbReference type="AlphaFoldDB" id="A0A9W7AFQ9"/>
<protein>
    <submittedName>
        <fullName evidence="2">Uncharacterized protein</fullName>
    </submittedName>
</protein>
<dbReference type="EMBL" id="BLQM01000141">
    <property type="protein sequence ID" value="GMH68572.1"/>
    <property type="molecule type" value="Genomic_DNA"/>
</dbReference>
<evidence type="ECO:0000256" key="1">
    <source>
        <dbReference type="SAM" id="MobiDB-lite"/>
    </source>
</evidence>
<dbReference type="InterPro" id="IPR036563">
    <property type="entry name" value="MoaE_sf"/>
</dbReference>
<organism evidence="2 3">
    <name type="scientific">Triparma laevis f. inornata</name>
    <dbReference type="NCBI Taxonomy" id="1714386"/>
    <lineage>
        <taxon>Eukaryota</taxon>
        <taxon>Sar</taxon>
        <taxon>Stramenopiles</taxon>
        <taxon>Ochrophyta</taxon>
        <taxon>Bolidophyceae</taxon>
        <taxon>Parmales</taxon>
        <taxon>Triparmaceae</taxon>
        <taxon>Triparma</taxon>
    </lineage>
</organism>
<name>A0A9W7AFQ9_9STRA</name>
<feature type="region of interest" description="Disordered" evidence="1">
    <location>
        <begin position="1"/>
        <end position="38"/>
    </location>
</feature>
<comment type="caution">
    <text evidence="2">The sequence shown here is derived from an EMBL/GenBank/DDBJ whole genome shotgun (WGS) entry which is preliminary data.</text>
</comment>
<gene>
    <name evidence="2" type="ORF">TL16_g04961</name>
</gene>
<proteinExistence type="predicted"/>
<reference evidence="3" key="1">
    <citation type="journal article" date="2023" name="Commun. Biol.">
        <title>Genome analysis of Parmales, the sister group of diatoms, reveals the evolutionary specialization of diatoms from phago-mixotrophs to photoautotrophs.</title>
        <authorList>
            <person name="Ban H."/>
            <person name="Sato S."/>
            <person name="Yoshikawa S."/>
            <person name="Yamada K."/>
            <person name="Nakamura Y."/>
            <person name="Ichinomiya M."/>
            <person name="Sato N."/>
            <person name="Blanc-Mathieu R."/>
            <person name="Endo H."/>
            <person name="Kuwata A."/>
            <person name="Ogata H."/>
        </authorList>
    </citation>
    <scope>NUCLEOTIDE SEQUENCE [LARGE SCALE GENOMIC DNA]</scope>
</reference>
<dbReference type="Pfam" id="PF02391">
    <property type="entry name" value="MoaE"/>
    <property type="match status" value="1"/>
</dbReference>
<dbReference type="InterPro" id="IPR003448">
    <property type="entry name" value="Mopterin_biosynth_MoaE"/>
</dbReference>
<dbReference type="Proteomes" id="UP001162640">
    <property type="component" value="Unassembled WGS sequence"/>
</dbReference>
<evidence type="ECO:0000313" key="3">
    <source>
        <dbReference type="Proteomes" id="UP001162640"/>
    </source>
</evidence>
<dbReference type="SUPFAM" id="SSF54690">
    <property type="entry name" value="Molybdopterin synthase subunit MoaE"/>
    <property type="match status" value="1"/>
</dbReference>
<sequence>MSSSSSPPPSSSPLSPHPPHPSLSPTEPPTSPTYLHHTLSTSTYSITLTSTPISIPQPSELHPLPPGAFGACTTFTGVTRDDGDTGSGLMYEGYIDMVCKVLGELCTRLLEESKHGDAGERVRRRDC</sequence>